<dbReference type="InterPro" id="IPR050275">
    <property type="entry name" value="PGM_Phosphatase"/>
</dbReference>
<evidence type="ECO:0000313" key="2">
    <source>
        <dbReference type="Proteomes" id="UP000467236"/>
    </source>
</evidence>
<keyword evidence="2" id="KW-1185">Reference proteome</keyword>
<dbReference type="GO" id="GO:0005737">
    <property type="term" value="C:cytoplasm"/>
    <property type="evidence" value="ECO:0007669"/>
    <property type="project" value="TreeGrafter"/>
</dbReference>
<organism evidence="1 2">
    <name type="scientific">Mycobacterium shinjukuense</name>
    <dbReference type="NCBI Taxonomy" id="398694"/>
    <lineage>
        <taxon>Bacteria</taxon>
        <taxon>Bacillati</taxon>
        <taxon>Actinomycetota</taxon>
        <taxon>Actinomycetes</taxon>
        <taxon>Mycobacteriales</taxon>
        <taxon>Mycobacteriaceae</taxon>
        <taxon>Mycobacterium</taxon>
    </lineage>
</organism>
<evidence type="ECO:0000313" key="1">
    <source>
        <dbReference type="EMBL" id="BBX74719.1"/>
    </source>
</evidence>
<dbReference type="GO" id="GO:0016791">
    <property type="term" value="F:phosphatase activity"/>
    <property type="evidence" value="ECO:0007669"/>
    <property type="project" value="TreeGrafter"/>
</dbReference>
<dbReference type="EMBL" id="AP022575">
    <property type="protein sequence ID" value="BBX74719.1"/>
    <property type="molecule type" value="Genomic_DNA"/>
</dbReference>
<dbReference type="Proteomes" id="UP000467236">
    <property type="component" value="Chromosome"/>
</dbReference>
<dbReference type="SUPFAM" id="SSF53254">
    <property type="entry name" value="Phosphoglycerate mutase-like"/>
    <property type="match status" value="1"/>
</dbReference>
<dbReference type="AlphaFoldDB" id="A0A7I7MU13"/>
<dbReference type="CDD" id="cd07067">
    <property type="entry name" value="HP_PGM_like"/>
    <property type="match status" value="1"/>
</dbReference>
<reference evidence="1 2" key="1">
    <citation type="journal article" date="2019" name="Emerg. Microbes Infect.">
        <title>Comprehensive subspecies identification of 175 nontuberculous mycobacteria species based on 7547 genomic profiles.</title>
        <authorList>
            <person name="Matsumoto Y."/>
            <person name="Kinjo T."/>
            <person name="Motooka D."/>
            <person name="Nabeya D."/>
            <person name="Jung N."/>
            <person name="Uechi K."/>
            <person name="Horii T."/>
            <person name="Iida T."/>
            <person name="Fujita J."/>
            <person name="Nakamura S."/>
        </authorList>
    </citation>
    <scope>NUCLEOTIDE SEQUENCE [LARGE SCALE GENOMIC DNA]</scope>
    <source>
        <strain evidence="1 2">JCM 14233</strain>
    </source>
</reference>
<dbReference type="PANTHER" id="PTHR48100:SF62">
    <property type="entry name" value="GLUCOSYL-3-PHOSPHOGLYCERATE PHOSPHATASE"/>
    <property type="match status" value="1"/>
</dbReference>
<sequence>MLAAAVVVGACGGGGPQARSITVTFIRNAQSQANADGIIDTGAPGPGLSAEGKSQAQQLANQVARNQFDSIYASPMADAQQTAAPLASELSRQVEILPGLQPIGAGWYNGKPESMANSTYLVAPAQWVNGDVDTSIPGSLSGSDFNSQFAGAVRKIYDSGHNKPVAISQGAAIMVWTLMNVKNPKISLFNSHPLPNAGRVVITGNPDTGWTLVEWDGVRDFS</sequence>
<dbReference type="SMART" id="SM00855">
    <property type="entry name" value="PGAM"/>
    <property type="match status" value="1"/>
</dbReference>
<proteinExistence type="predicted"/>
<name>A0A7I7MU13_9MYCO</name>
<dbReference type="Gene3D" id="3.40.50.1240">
    <property type="entry name" value="Phosphoglycerate mutase-like"/>
    <property type="match status" value="1"/>
</dbReference>
<dbReference type="KEGG" id="mshj:MSHI_26250"/>
<protein>
    <submittedName>
        <fullName evidence="1">Histidine phosphatase family protein</fullName>
    </submittedName>
</protein>
<dbReference type="Pfam" id="PF00300">
    <property type="entry name" value="His_Phos_1"/>
    <property type="match status" value="1"/>
</dbReference>
<dbReference type="PANTHER" id="PTHR48100">
    <property type="entry name" value="BROAD-SPECIFICITY PHOSPHATASE YOR283W-RELATED"/>
    <property type="match status" value="1"/>
</dbReference>
<gene>
    <name evidence="1" type="primary">lpqD</name>
    <name evidence="1" type="ORF">MSHI_26250</name>
</gene>
<accession>A0A7I7MU13</accession>
<dbReference type="InterPro" id="IPR029033">
    <property type="entry name" value="His_PPase_superfam"/>
</dbReference>
<dbReference type="InterPro" id="IPR013078">
    <property type="entry name" value="His_Pase_superF_clade-1"/>
</dbReference>